<dbReference type="PANTHER" id="PTHR14140">
    <property type="entry name" value="E3 UBIQUITIN-PROTEIN LIGASE UHRF-RELATED"/>
    <property type="match status" value="1"/>
</dbReference>
<dbReference type="InParanoid" id="A0A165E1B9"/>
<name>A0A165E1B9_9APHY</name>
<dbReference type="STRING" id="1314785.A0A165E1B9"/>
<dbReference type="GO" id="GO:0016567">
    <property type="term" value="P:protein ubiquitination"/>
    <property type="evidence" value="ECO:0007669"/>
    <property type="project" value="TreeGrafter"/>
</dbReference>
<dbReference type="GO" id="GO:0005634">
    <property type="term" value="C:nucleus"/>
    <property type="evidence" value="ECO:0007669"/>
    <property type="project" value="UniProtKB-SubCell"/>
</dbReference>
<dbReference type="Pfam" id="PF02182">
    <property type="entry name" value="SAD_SRA"/>
    <property type="match status" value="1"/>
</dbReference>
<keyword evidence="1 2" id="KW-0539">Nucleus</keyword>
<evidence type="ECO:0000259" key="3">
    <source>
        <dbReference type="PROSITE" id="PS51015"/>
    </source>
</evidence>
<dbReference type="Proteomes" id="UP000076871">
    <property type="component" value="Unassembled WGS sequence"/>
</dbReference>
<dbReference type="PROSITE" id="PS51015">
    <property type="entry name" value="YDG"/>
    <property type="match status" value="1"/>
</dbReference>
<dbReference type="PANTHER" id="PTHR14140:SF27">
    <property type="entry name" value="OS04G0289800 PROTEIN"/>
    <property type="match status" value="1"/>
</dbReference>
<dbReference type="InterPro" id="IPR036987">
    <property type="entry name" value="SRA-YDG_sf"/>
</dbReference>
<dbReference type="GO" id="GO:0044027">
    <property type="term" value="P:negative regulation of gene expression via chromosomal CpG island methylation"/>
    <property type="evidence" value="ECO:0007669"/>
    <property type="project" value="TreeGrafter"/>
</dbReference>
<dbReference type="OrthoDB" id="2270193at2759"/>
<evidence type="ECO:0000256" key="2">
    <source>
        <dbReference type="PROSITE-ProRule" id="PRU00358"/>
    </source>
</evidence>
<dbReference type="EMBL" id="KV427626">
    <property type="protein sequence ID" value="KZT06059.1"/>
    <property type="molecule type" value="Genomic_DNA"/>
</dbReference>
<dbReference type="GeneID" id="63821503"/>
<dbReference type="InterPro" id="IPR045134">
    <property type="entry name" value="UHRF1/2-like"/>
</dbReference>
<dbReference type="Gene3D" id="2.30.280.10">
    <property type="entry name" value="SRA-YDG"/>
    <property type="match status" value="1"/>
</dbReference>
<dbReference type="InterPro" id="IPR015947">
    <property type="entry name" value="PUA-like_sf"/>
</dbReference>
<organism evidence="4 5">
    <name type="scientific">Laetiporus sulphureus 93-53</name>
    <dbReference type="NCBI Taxonomy" id="1314785"/>
    <lineage>
        <taxon>Eukaryota</taxon>
        <taxon>Fungi</taxon>
        <taxon>Dikarya</taxon>
        <taxon>Basidiomycota</taxon>
        <taxon>Agaricomycotina</taxon>
        <taxon>Agaricomycetes</taxon>
        <taxon>Polyporales</taxon>
        <taxon>Laetiporus</taxon>
    </lineage>
</organism>
<gene>
    <name evidence="4" type="ORF">LAESUDRAFT_654259</name>
</gene>
<sequence length="156" mass="17135">MNRLACSDSAVHPGIMAGIYGSKDKGAYSVVLSGGYDDDEDEGESFVYTGCGGSDNKVRFTRVLAGNQRSTRMGPQLFDQTFGNSRNKSLLISSKTGKPVRVVRGYNLDSDWAPASGYRYDGLYRVVDAWRQKGKSGHLVCKYEFKVCLSHGFPQV</sequence>
<evidence type="ECO:0000256" key="1">
    <source>
        <dbReference type="ARBA" id="ARBA00023242"/>
    </source>
</evidence>
<dbReference type="SUPFAM" id="SSF88697">
    <property type="entry name" value="PUA domain-like"/>
    <property type="match status" value="1"/>
</dbReference>
<feature type="domain" description="YDG" evidence="3">
    <location>
        <begin position="1"/>
        <end position="147"/>
    </location>
</feature>
<proteinExistence type="predicted"/>
<accession>A0A165E1B9</accession>
<reference evidence="4 5" key="1">
    <citation type="journal article" date="2016" name="Mol. Biol. Evol.">
        <title>Comparative Genomics of Early-Diverging Mushroom-Forming Fungi Provides Insights into the Origins of Lignocellulose Decay Capabilities.</title>
        <authorList>
            <person name="Nagy L.G."/>
            <person name="Riley R."/>
            <person name="Tritt A."/>
            <person name="Adam C."/>
            <person name="Daum C."/>
            <person name="Floudas D."/>
            <person name="Sun H."/>
            <person name="Yadav J.S."/>
            <person name="Pangilinan J."/>
            <person name="Larsson K.H."/>
            <person name="Matsuura K."/>
            <person name="Barry K."/>
            <person name="Labutti K."/>
            <person name="Kuo R."/>
            <person name="Ohm R.A."/>
            <person name="Bhattacharya S.S."/>
            <person name="Shirouzu T."/>
            <person name="Yoshinaga Y."/>
            <person name="Martin F.M."/>
            <person name="Grigoriev I.V."/>
            <person name="Hibbett D.S."/>
        </authorList>
    </citation>
    <scope>NUCLEOTIDE SEQUENCE [LARGE SCALE GENOMIC DNA]</scope>
    <source>
        <strain evidence="4 5">93-53</strain>
    </source>
</reference>
<evidence type="ECO:0000313" key="4">
    <source>
        <dbReference type="EMBL" id="KZT06059.1"/>
    </source>
</evidence>
<evidence type="ECO:0000313" key="5">
    <source>
        <dbReference type="Proteomes" id="UP000076871"/>
    </source>
</evidence>
<dbReference type="GO" id="GO:0061630">
    <property type="term" value="F:ubiquitin protein ligase activity"/>
    <property type="evidence" value="ECO:0007669"/>
    <property type="project" value="TreeGrafter"/>
</dbReference>
<protein>
    <submittedName>
        <fullName evidence="4">SRA-YDG</fullName>
    </submittedName>
</protein>
<dbReference type="SMART" id="SM00466">
    <property type="entry name" value="SRA"/>
    <property type="match status" value="1"/>
</dbReference>
<dbReference type="RefSeq" id="XP_040763799.1">
    <property type="nucleotide sequence ID" value="XM_040904473.1"/>
</dbReference>
<keyword evidence="5" id="KW-1185">Reference proteome</keyword>
<dbReference type="AlphaFoldDB" id="A0A165E1B9"/>
<comment type="subcellular location">
    <subcellularLocation>
        <location evidence="2">Nucleus</location>
    </subcellularLocation>
</comment>
<dbReference type="InterPro" id="IPR003105">
    <property type="entry name" value="SRA_YDG"/>
</dbReference>